<sequence length="442" mass="47681">MNKLIFVFLMLLLCNTAFADHLDLDKLLQEIKQTQGEEGKVNAAREAEFVADPGKQQQLVDAAKAELSKQESIGRQLTAQLTANSEQLNQLEAKLTERSGPLGELFGVARQVAGDLKANLKNSIISAEFPDRTGVLSAIADNKALPSMAQMEQLWFTLQQEMTESGKVVHYDAEILSAAGEPRQAKVVRVGVFNALADGQYLRYLPETGKLADLPRQPEGKFLDLAEEFAESTSGQADIALDPTRGAILGMLIQTPSFIERLQQGGLIGYITMILGVVGFIYGMVRLVQLSSVSRKMALQMNSSVANEDNPLGRIFAVVEKGNAEDTDNLELLLDEAITREVPPLEEGLSILKLVAAVGPLLGLLGTVTGMIVTFQSISLFGTGDPKLMAEGISQALVTTVQGLSVAIPLLFLHSIVASRSRVLVQILDEQTAGLISRRAGK</sequence>
<feature type="transmembrane region" description="Helical" evidence="7">
    <location>
        <begin position="354"/>
        <end position="373"/>
    </location>
</feature>
<keyword evidence="11" id="KW-1185">Reference proteome</keyword>
<dbReference type="Proteomes" id="UP001160519">
    <property type="component" value="Unassembled WGS sequence"/>
</dbReference>
<evidence type="ECO:0000256" key="1">
    <source>
        <dbReference type="ARBA" id="ARBA00004651"/>
    </source>
</evidence>
<comment type="subcellular location">
    <subcellularLocation>
        <location evidence="1">Cell membrane</location>
        <topology evidence="1">Multi-pass membrane protein</topology>
    </subcellularLocation>
    <subcellularLocation>
        <location evidence="6">Membrane</location>
        <topology evidence="6">Multi-pass membrane protein</topology>
    </subcellularLocation>
</comment>
<accession>A0AA43Q7I7</accession>
<keyword evidence="8" id="KW-0732">Signal</keyword>
<evidence type="ECO:0000256" key="5">
    <source>
        <dbReference type="ARBA" id="ARBA00023136"/>
    </source>
</evidence>
<dbReference type="AlphaFoldDB" id="A0AA43Q7I7"/>
<keyword evidence="6" id="KW-0813">Transport</keyword>
<evidence type="ECO:0000256" key="4">
    <source>
        <dbReference type="ARBA" id="ARBA00022989"/>
    </source>
</evidence>
<feature type="chain" id="PRO_5041279088" evidence="8">
    <location>
        <begin position="20"/>
        <end position="442"/>
    </location>
</feature>
<evidence type="ECO:0000256" key="3">
    <source>
        <dbReference type="ARBA" id="ARBA00022692"/>
    </source>
</evidence>
<evidence type="ECO:0000256" key="7">
    <source>
        <dbReference type="SAM" id="Phobius"/>
    </source>
</evidence>
<feature type="transmembrane region" description="Helical" evidence="7">
    <location>
        <begin position="393"/>
        <end position="413"/>
    </location>
</feature>
<dbReference type="GO" id="GO:0017038">
    <property type="term" value="P:protein import"/>
    <property type="evidence" value="ECO:0007669"/>
    <property type="project" value="TreeGrafter"/>
</dbReference>
<evidence type="ECO:0000313" key="10">
    <source>
        <dbReference type="EMBL" id="MDI1231154.1"/>
    </source>
</evidence>
<comment type="caution">
    <text evidence="10">The sequence shown here is derived from an EMBL/GenBank/DDBJ whole genome shotgun (WGS) entry which is preliminary data.</text>
</comment>
<evidence type="ECO:0000313" key="11">
    <source>
        <dbReference type="Proteomes" id="UP001160519"/>
    </source>
</evidence>
<protein>
    <submittedName>
        <fullName evidence="10">MotA/TolQ/ExbB proton channel family protein</fullName>
    </submittedName>
</protein>
<feature type="domain" description="MotA/TolQ/ExbB proton channel" evidence="9">
    <location>
        <begin position="311"/>
        <end position="429"/>
    </location>
</feature>
<keyword evidence="6" id="KW-0653">Protein transport</keyword>
<dbReference type="InterPro" id="IPR017270">
    <property type="entry name" value="MotA/TolQ/ExbB-rel"/>
</dbReference>
<organism evidence="10 11">
    <name type="scientific">Candidatus Methylobacter titanis</name>
    <dbReference type="NCBI Taxonomy" id="3053457"/>
    <lineage>
        <taxon>Bacteria</taxon>
        <taxon>Pseudomonadati</taxon>
        <taxon>Pseudomonadota</taxon>
        <taxon>Gammaproteobacteria</taxon>
        <taxon>Methylococcales</taxon>
        <taxon>Methylococcaceae</taxon>
        <taxon>Methylobacter</taxon>
    </lineage>
</organism>
<dbReference type="PIRSF" id="PIRSF037714">
    <property type="entry name" value="TolR"/>
    <property type="match status" value="1"/>
</dbReference>
<reference evidence="10" key="1">
    <citation type="submission" date="2023-01" db="EMBL/GenBank/DDBJ databases">
        <title>Biogeochemical cycle of methane in antarctic sediments.</title>
        <authorList>
            <person name="Roldan D.M."/>
            <person name="Menes R.J."/>
        </authorList>
    </citation>
    <scope>NUCLEOTIDE SEQUENCE [LARGE SCALE GENOMIC DNA]</scope>
    <source>
        <strain evidence="10">K-2018 MAG008</strain>
    </source>
</reference>
<proteinExistence type="inferred from homology"/>
<keyword evidence="2" id="KW-1003">Cell membrane</keyword>
<evidence type="ECO:0000256" key="8">
    <source>
        <dbReference type="SAM" id="SignalP"/>
    </source>
</evidence>
<keyword evidence="4 7" id="KW-1133">Transmembrane helix</keyword>
<evidence type="ECO:0000256" key="6">
    <source>
        <dbReference type="RuleBase" id="RU004057"/>
    </source>
</evidence>
<evidence type="ECO:0000256" key="2">
    <source>
        <dbReference type="ARBA" id="ARBA00022475"/>
    </source>
</evidence>
<feature type="signal peptide" evidence="8">
    <location>
        <begin position="1"/>
        <end position="19"/>
    </location>
</feature>
<feature type="transmembrane region" description="Helical" evidence="7">
    <location>
        <begin position="267"/>
        <end position="288"/>
    </location>
</feature>
<dbReference type="InterPro" id="IPR002898">
    <property type="entry name" value="MotA_ExbB_proton_chnl"/>
</dbReference>
<dbReference type="EMBL" id="JAQSDF010000022">
    <property type="protein sequence ID" value="MDI1231154.1"/>
    <property type="molecule type" value="Genomic_DNA"/>
</dbReference>
<evidence type="ECO:0000259" key="9">
    <source>
        <dbReference type="Pfam" id="PF01618"/>
    </source>
</evidence>
<comment type="similarity">
    <text evidence="6">Belongs to the exbB/tolQ family.</text>
</comment>
<gene>
    <name evidence="10" type="ORF">PSU93_08405</name>
</gene>
<name>A0AA43Q7I7_9GAMM</name>
<dbReference type="InterPro" id="IPR050790">
    <property type="entry name" value="ExbB/TolQ_transport"/>
</dbReference>
<dbReference type="PANTHER" id="PTHR30625:SF11">
    <property type="entry name" value="MOTA_TOLQ_EXBB PROTON CHANNEL DOMAIN-CONTAINING PROTEIN"/>
    <property type="match status" value="1"/>
</dbReference>
<dbReference type="GO" id="GO:0005886">
    <property type="term" value="C:plasma membrane"/>
    <property type="evidence" value="ECO:0007669"/>
    <property type="project" value="UniProtKB-SubCell"/>
</dbReference>
<keyword evidence="3 7" id="KW-0812">Transmembrane</keyword>
<keyword evidence="5 7" id="KW-0472">Membrane</keyword>
<dbReference type="PANTHER" id="PTHR30625">
    <property type="entry name" value="PROTEIN TOLQ"/>
    <property type="match status" value="1"/>
</dbReference>
<dbReference type="Pfam" id="PF01618">
    <property type="entry name" value="MotA_ExbB"/>
    <property type="match status" value="1"/>
</dbReference>